<evidence type="ECO:0000256" key="1">
    <source>
        <dbReference type="SAM" id="MobiDB-lite"/>
    </source>
</evidence>
<name>A0A150GI89_GONPE</name>
<feature type="compositionally biased region" description="Low complexity" evidence="1">
    <location>
        <begin position="460"/>
        <end position="473"/>
    </location>
</feature>
<feature type="region of interest" description="Disordered" evidence="1">
    <location>
        <begin position="263"/>
        <end position="283"/>
    </location>
</feature>
<dbReference type="AlphaFoldDB" id="A0A150GI89"/>
<protein>
    <submittedName>
        <fullName evidence="3">Uncharacterized protein</fullName>
    </submittedName>
</protein>
<evidence type="ECO:0000313" key="4">
    <source>
        <dbReference type="Proteomes" id="UP000075714"/>
    </source>
</evidence>
<gene>
    <name evidence="3" type="ORF">GPECTOR_20g395</name>
</gene>
<keyword evidence="4" id="KW-1185">Reference proteome</keyword>
<organism evidence="3 4">
    <name type="scientific">Gonium pectorale</name>
    <name type="common">Green alga</name>
    <dbReference type="NCBI Taxonomy" id="33097"/>
    <lineage>
        <taxon>Eukaryota</taxon>
        <taxon>Viridiplantae</taxon>
        <taxon>Chlorophyta</taxon>
        <taxon>core chlorophytes</taxon>
        <taxon>Chlorophyceae</taxon>
        <taxon>CS clade</taxon>
        <taxon>Chlamydomonadales</taxon>
        <taxon>Volvocaceae</taxon>
        <taxon>Gonium</taxon>
    </lineage>
</organism>
<reference evidence="4" key="1">
    <citation type="journal article" date="2016" name="Nat. Commun.">
        <title>The Gonium pectorale genome demonstrates co-option of cell cycle regulation during the evolution of multicellularity.</title>
        <authorList>
            <person name="Hanschen E.R."/>
            <person name="Marriage T.N."/>
            <person name="Ferris P.J."/>
            <person name="Hamaji T."/>
            <person name="Toyoda A."/>
            <person name="Fujiyama A."/>
            <person name="Neme R."/>
            <person name="Noguchi H."/>
            <person name="Minakuchi Y."/>
            <person name="Suzuki M."/>
            <person name="Kawai-Toyooka H."/>
            <person name="Smith D.R."/>
            <person name="Sparks H."/>
            <person name="Anderson J."/>
            <person name="Bakaric R."/>
            <person name="Luria V."/>
            <person name="Karger A."/>
            <person name="Kirschner M.W."/>
            <person name="Durand P.M."/>
            <person name="Michod R.E."/>
            <person name="Nozaki H."/>
            <person name="Olson B.J."/>
        </authorList>
    </citation>
    <scope>NUCLEOTIDE SEQUENCE [LARGE SCALE GENOMIC DNA]</scope>
    <source>
        <strain evidence="4">NIES-2863</strain>
    </source>
</reference>
<feature type="signal peptide" evidence="2">
    <location>
        <begin position="1"/>
        <end position="29"/>
    </location>
</feature>
<comment type="caution">
    <text evidence="3">The sequence shown here is derived from an EMBL/GenBank/DDBJ whole genome shotgun (WGS) entry which is preliminary data.</text>
</comment>
<feature type="chain" id="PRO_5007562054" evidence="2">
    <location>
        <begin position="30"/>
        <end position="615"/>
    </location>
</feature>
<keyword evidence="2" id="KW-0732">Signal</keyword>
<sequence length="615" mass="62145">MATHDVGFKVKFIVSLASMLLALSGGDQAAYEAALEGLLDECVDTRDSRAASNSKELQRQRRKLERAAAAATVALDPGPAAAPPGGRVAGCRPSAEHLAAGSGHLLRSGASSCSGSGVPEAVRHGQQLHGPCSGEGSGPFEEQGPCCVAAGGAELLPGLGAGLRLHSGTCEDGSVVDVTSGAQSALGCWGSGRGSGAAAEATASVEAASSGVGLEEGEPTAWQGRAAAARASGHAGAVRSLAARRAAMRKAIDAWCRVTVQPSSQPSQQQQQKPASPCEQSCGAEAEAPGAAPACSAPAPAPFAALRPLLAAVLELGEPEPLSDVRRNGSRTELQVASLMSSALPPGWRLYCGAVITAVDGQPFRTARRLKGEADVLLVDHEGCVQALLEVKTAKGNPYVALYEDVDKLLALLRAVRGRTVTFRHTASPQPVTLEFGARLRPIYVLGCGHDPAGVGAEGAGAQPSAAADPAAPQTHGSTPAHHGPPKQYRQHRGERLRLPAGAGAGAVARVGGGTRKTTPALAPSVASASAAAHAAAAAPPALRSAVPKLLAMELGRQLASEGPDAWAGVQLAGLSAREVRLALPGAAAAPLARRVAAYFARLARCDVFTVHSSA</sequence>
<dbReference type="STRING" id="33097.A0A150GI89"/>
<feature type="region of interest" description="Disordered" evidence="1">
    <location>
        <begin position="456"/>
        <end position="493"/>
    </location>
</feature>
<evidence type="ECO:0000313" key="3">
    <source>
        <dbReference type="EMBL" id="KXZ49541.1"/>
    </source>
</evidence>
<feature type="compositionally biased region" description="Low complexity" evidence="1">
    <location>
        <begin position="263"/>
        <end position="277"/>
    </location>
</feature>
<evidence type="ECO:0000256" key="2">
    <source>
        <dbReference type="SAM" id="SignalP"/>
    </source>
</evidence>
<dbReference type="EMBL" id="LSYV01000021">
    <property type="protein sequence ID" value="KXZ49541.1"/>
    <property type="molecule type" value="Genomic_DNA"/>
</dbReference>
<dbReference type="OrthoDB" id="545134at2759"/>
<proteinExistence type="predicted"/>
<dbReference type="Proteomes" id="UP000075714">
    <property type="component" value="Unassembled WGS sequence"/>
</dbReference>
<accession>A0A150GI89</accession>